<feature type="repeat" description="ANK" evidence="3">
    <location>
        <begin position="111"/>
        <end position="143"/>
    </location>
</feature>
<dbReference type="PRINTS" id="PR01415">
    <property type="entry name" value="ANKYRIN"/>
</dbReference>
<dbReference type="SUPFAM" id="SSF48403">
    <property type="entry name" value="Ankyrin repeat"/>
    <property type="match status" value="1"/>
</dbReference>
<dbReference type="InterPro" id="IPR002110">
    <property type="entry name" value="Ankyrin_rpt"/>
</dbReference>
<evidence type="ECO:0000256" key="2">
    <source>
        <dbReference type="ARBA" id="ARBA00023043"/>
    </source>
</evidence>
<sequence>MCLSLRSESLGTEEVCQLGHHLLNSGVHAGKPALVNRTDSSDGRTLLSIAAHAGLADVVALLLCRGADPSLSDHQGQTALTLAARQGHAGVLQILLTLIAHGAEVDRVDYEGRTPLIAAAYMGHKEAVEILLGAGAQVDLADGDGRTALSVAALCVPSETVDERMRAYPEAPPNSDL</sequence>
<feature type="repeat" description="ANK" evidence="3">
    <location>
        <begin position="75"/>
        <end position="110"/>
    </location>
</feature>
<dbReference type="Gene3D" id="1.25.40.20">
    <property type="entry name" value="Ankyrin repeat-containing domain"/>
    <property type="match status" value="2"/>
</dbReference>
<dbReference type="PANTHER" id="PTHR24173:SF74">
    <property type="entry name" value="ANKYRIN REPEAT DOMAIN-CONTAINING PROTEIN 16"/>
    <property type="match status" value="1"/>
</dbReference>
<dbReference type="AlphaFoldDB" id="A0A4W4HGQ9"/>
<dbReference type="Pfam" id="PF00023">
    <property type="entry name" value="Ank"/>
    <property type="match status" value="1"/>
</dbReference>
<dbReference type="PANTHER" id="PTHR24173">
    <property type="entry name" value="ANKYRIN REPEAT CONTAINING"/>
    <property type="match status" value="1"/>
</dbReference>
<proteinExistence type="predicted"/>
<dbReference type="PROSITE" id="PS50088">
    <property type="entry name" value="ANK_REPEAT"/>
    <property type="match status" value="3"/>
</dbReference>
<feature type="repeat" description="ANK" evidence="3">
    <location>
        <begin position="42"/>
        <end position="74"/>
    </location>
</feature>
<reference evidence="4" key="5">
    <citation type="submission" date="2025-09" db="UniProtKB">
        <authorList>
            <consortium name="Ensembl"/>
        </authorList>
    </citation>
    <scope>IDENTIFICATION</scope>
</reference>
<keyword evidence="2 3" id="KW-0040">ANK repeat</keyword>
<reference evidence="5" key="1">
    <citation type="journal article" date="2014" name="Science">
        <title>Nonhuman genetics. Genomic basis for the convergent evolution of electric organs.</title>
        <authorList>
            <person name="Gallant J.R."/>
            <person name="Traeger L.L."/>
            <person name="Volkening J.D."/>
            <person name="Moffett H."/>
            <person name="Chen P.H."/>
            <person name="Novina C.D."/>
            <person name="Phillips G.N.Jr."/>
            <person name="Anand R."/>
            <person name="Wells G.B."/>
            <person name="Pinch M."/>
            <person name="Guth R."/>
            <person name="Unguez G.A."/>
            <person name="Albert J.S."/>
            <person name="Zakon H.H."/>
            <person name="Samanta M.P."/>
            <person name="Sussman M.R."/>
        </authorList>
    </citation>
    <scope>NUCLEOTIDE SEQUENCE [LARGE SCALE GENOMIC DNA]</scope>
</reference>
<protein>
    <submittedName>
        <fullName evidence="4">Uncharacterized protein</fullName>
    </submittedName>
</protein>
<dbReference type="SMART" id="SM00248">
    <property type="entry name" value="ANK"/>
    <property type="match status" value="4"/>
</dbReference>
<reference evidence="4" key="4">
    <citation type="submission" date="2025-08" db="UniProtKB">
        <authorList>
            <consortium name="Ensembl"/>
        </authorList>
    </citation>
    <scope>IDENTIFICATION</scope>
</reference>
<evidence type="ECO:0000313" key="4">
    <source>
        <dbReference type="Ensembl" id="ENSEEEP00000050480.2"/>
    </source>
</evidence>
<evidence type="ECO:0000256" key="3">
    <source>
        <dbReference type="PROSITE-ProRule" id="PRU00023"/>
    </source>
</evidence>
<dbReference type="InterPro" id="IPR036770">
    <property type="entry name" value="Ankyrin_rpt-contain_sf"/>
</dbReference>
<evidence type="ECO:0000313" key="5">
    <source>
        <dbReference type="Proteomes" id="UP000314983"/>
    </source>
</evidence>
<accession>A0A4W4HGQ9</accession>
<dbReference type="OMA" id="AHYRNIF"/>
<keyword evidence="5" id="KW-1185">Reference proteome</keyword>
<dbReference type="Ensembl" id="ENSEEET00000051034.2">
    <property type="protein sequence ID" value="ENSEEEP00000050480.2"/>
    <property type="gene ID" value="ENSEEEG00000023733.2"/>
</dbReference>
<dbReference type="PROSITE" id="PS50297">
    <property type="entry name" value="ANK_REP_REGION"/>
    <property type="match status" value="3"/>
</dbReference>
<dbReference type="Proteomes" id="UP000314983">
    <property type="component" value="Chromosome 25"/>
</dbReference>
<reference evidence="4" key="3">
    <citation type="submission" date="2020-05" db="EMBL/GenBank/DDBJ databases">
        <title>Electrophorus electricus (electric eel) genome, fEleEle1, primary haplotype.</title>
        <authorList>
            <person name="Myers G."/>
            <person name="Meyer A."/>
            <person name="Fedrigo O."/>
            <person name="Formenti G."/>
            <person name="Rhie A."/>
            <person name="Tracey A."/>
            <person name="Sims Y."/>
            <person name="Jarvis E.D."/>
        </authorList>
    </citation>
    <scope>NUCLEOTIDE SEQUENCE [LARGE SCALE GENOMIC DNA]</scope>
</reference>
<keyword evidence="1" id="KW-0677">Repeat</keyword>
<evidence type="ECO:0000256" key="1">
    <source>
        <dbReference type="ARBA" id="ARBA00022737"/>
    </source>
</evidence>
<name>A0A4W4HGQ9_ELEEL</name>
<reference evidence="5" key="2">
    <citation type="journal article" date="2017" name="Sci. Adv.">
        <title>A tail of two voltages: Proteomic comparison of the three electric organs of the electric eel.</title>
        <authorList>
            <person name="Traeger L.L."/>
            <person name="Sabat G."/>
            <person name="Barrett-Wilt G.A."/>
            <person name="Wells G.B."/>
            <person name="Sussman M.R."/>
        </authorList>
    </citation>
    <scope>NUCLEOTIDE SEQUENCE [LARGE SCALE GENOMIC DNA]</scope>
</reference>
<dbReference type="GeneTree" id="ENSGT00940000155116"/>
<dbReference type="Pfam" id="PF12796">
    <property type="entry name" value="Ank_2"/>
    <property type="match status" value="1"/>
</dbReference>
<organism evidence="4 5">
    <name type="scientific">Electrophorus electricus</name>
    <name type="common">Electric eel</name>
    <name type="synonym">Gymnotus electricus</name>
    <dbReference type="NCBI Taxonomy" id="8005"/>
    <lineage>
        <taxon>Eukaryota</taxon>
        <taxon>Metazoa</taxon>
        <taxon>Chordata</taxon>
        <taxon>Craniata</taxon>
        <taxon>Vertebrata</taxon>
        <taxon>Euteleostomi</taxon>
        <taxon>Actinopterygii</taxon>
        <taxon>Neopterygii</taxon>
        <taxon>Teleostei</taxon>
        <taxon>Ostariophysi</taxon>
        <taxon>Gymnotiformes</taxon>
        <taxon>Gymnotoidei</taxon>
        <taxon>Gymnotidae</taxon>
        <taxon>Electrophorus</taxon>
    </lineage>
</organism>